<evidence type="ECO:0000313" key="2">
    <source>
        <dbReference type="EMBL" id="KAL2816203.1"/>
    </source>
</evidence>
<sequence>MDLLLPPLHLLLLLLWTLALSTPILAQQTPAQTKCTSSTLTGTAAYNDCCPGVGTSPVTLNNKRYKVICGKEIKFNTTPIWKPNPIGCTQACDANPDCISAYWTDTFGGICTLYTTVAVAAAGGSNSVALVPIPADDEECNRKIKIAETAECTTKPKAPRAPSVSGCGAGIVHGPYAGGHYYASYVGCTGQGNPIGALRISSNQQQMDVCVKMCLQSPGCVLAIREHAASTGMASRCSMKSSRYATFAKGDNDLILKIK</sequence>
<dbReference type="EMBL" id="JBFXLS010000104">
    <property type="protein sequence ID" value="KAL2816203.1"/>
    <property type="molecule type" value="Genomic_DNA"/>
</dbReference>
<proteinExistence type="predicted"/>
<comment type="caution">
    <text evidence="2">The sequence shown here is derived from an EMBL/GenBank/DDBJ whole genome shotgun (WGS) entry which is preliminary data.</text>
</comment>
<evidence type="ECO:0000256" key="1">
    <source>
        <dbReference type="SAM" id="SignalP"/>
    </source>
</evidence>
<keyword evidence="1" id="KW-0732">Signal</keyword>
<evidence type="ECO:0008006" key="4">
    <source>
        <dbReference type="Google" id="ProtNLM"/>
    </source>
</evidence>
<protein>
    <recommendedName>
        <fullName evidence="4">Apple domain-containing protein</fullName>
    </recommendedName>
</protein>
<feature type="chain" id="PRO_5046421409" description="Apple domain-containing protein" evidence="1">
    <location>
        <begin position="27"/>
        <end position="259"/>
    </location>
</feature>
<organism evidence="2 3">
    <name type="scientific">Aspergillus cavernicola</name>
    <dbReference type="NCBI Taxonomy" id="176166"/>
    <lineage>
        <taxon>Eukaryota</taxon>
        <taxon>Fungi</taxon>
        <taxon>Dikarya</taxon>
        <taxon>Ascomycota</taxon>
        <taxon>Pezizomycotina</taxon>
        <taxon>Eurotiomycetes</taxon>
        <taxon>Eurotiomycetidae</taxon>
        <taxon>Eurotiales</taxon>
        <taxon>Aspergillaceae</taxon>
        <taxon>Aspergillus</taxon>
        <taxon>Aspergillus subgen. Nidulantes</taxon>
    </lineage>
</organism>
<evidence type="ECO:0000313" key="3">
    <source>
        <dbReference type="Proteomes" id="UP001610335"/>
    </source>
</evidence>
<gene>
    <name evidence="2" type="ORF">BDW59DRAFT_175893</name>
</gene>
<feature type="signal peptide" evidence="1">
    <location>
        <begin position="1"/>
        <end position="26"/>
    </location>
</feature>
<keyword evidence="3" id="KW-1185">Reference proteome</keyword>
<reference evidence="2 3" key="1">
    <citation type="submission" date="2024-07" db="EMBL/GenBank/DDBJ databases">
        <title>Section-level genome sequencing and comparative genomics of Aspergillus sections Usti and Cavernicolus.</title>
        <authorList>
            <consortium name="Lawrence Berkeley National Laboratory"/>
            <person name="Nybo J.L."/>
            <person name="Vesth T.C."/>
            <person name="Theobald S."/>
            <person name="Frisvad J.C."/>
            <person name="Larsen T.O."/>
            <person name="Kjaerboelling I."/>
            <person name="Rothschild-Mancinelli K."/>
            <person name="Lyhne E.K."/>
            <person name="Kogle M.E."/>
            <person name="Barry K."/>
            <person name="Clum A."/>
            <person name="Na H."/>
            <person name="Ledsgaard L."/>
            <person name="Lin J."/>
            <person name="Lipzen A."/>
            <person name="Kuo A."/>
            <person name="Riley R."/>
            <person name="Mondo S."/>
            <person name="LaButti K."/>
            <person name="Haridas S."/>
            <person name="Pangalinan J."/>
            <person name="Salamov A.A."/>
            <person name="Simmons B.A."/>
            <person name="Magnuson J.K."/>
            <person name="Chen J."/>
            <person name="Drula E."/>
            <person name="Henrissat B."/>
            <person name="Wiebenga A."/>
            <person name="Lubbers R.J."/>
            <person name="Gomes A.C."/>
            <person name="Makela M.R."/>
            <person name="Stajich J."/>
            <person name="Grigoriev I.V."/>
            <person name="Mortensen U.H."/>
            <person name="De vries R.P."/>
            <person name="Baker S.E."/>
            <person name="Andersen M.R."/>
        </authorList>
    </citation>
    <scope>NUCLEOTIDE SEQUENCE [LARGE SCALE GENOMIC DNA]</scope>
    <source>
        <strain evidence="2 3">CBS 600.67</strain>
    </source>
</reference>
<accession>A0ABR4HL41</accession>
<name>A0ABR4HL41_9EURO</name>
<dbReference type="Proteomes" id="UP001610335">
    <property type="component" value="Unassembled WGS sequence"/>
</dbReference>